<reference evidence="1" key="2">
    <citation type="submission" date="2023-05" db="EMBL/GenBank/DDBJ databases">
        <authorList>
            <consortium name="Lawrence Berkeley National Laboratory"/>
            <person name="Steindorff A."/>
            <person name="Hensen N."/>
            <person name="Bonometti L."/>
            <person name="Westerberg I."/>
            <person name="Brannstrom I.O."/>
            <person name="Guillou S."/>
            <person name="Cros-Aarteil S."/>
            <person name="Calhoun S."/>
            <person name="Haridas S."/>
            <person name="Kuo A."/>
            <person name="Mondo S."/>
            <person name="Pangilinan J."/>
            <person name="Riley R."/>
            <person name="Labutti K."/>
            <person name="Andreopoulos B."/>
            <person name="Lipzen A."/>
            <person name="Chen C."/>
            <person name="Yanf M."/>
            <person name="Daum C."/>
            <person name="Ng V."/>
            <person name="Clum A."/>
            <person name="Ohm R."/>
            <person name="Martin F."/>
            <person name="Silar P."/>
            <person name="Natvig D."/>
            <person name="Lalanne C."/>
            <person name="Gautier V."/>
            <person name="Ament-Velasquez S.L."/>
            <person name="Kruys A."/>
            <person name="Hutchinson M.I."/>
            <person name="Powell A.J."/>
            <person name="Barry K."/>
            <person name="Miller A.N."/>
            <person name="Grigoriev I.V."/>
            <person name="Debuchy R."/>
            <person name="Gladieux P."/>
            <person name="Thoren M.H."/>
            <person name="Johannesson H."/>
        </authorList>
    </citation>
    <scope>NUCLEOTIDE SEQUENCE</scope>
    <source>
        <strain evidence="1">CBS 315.58</strain>
    </source>
</reference>
<gene>
    <name evidence="1" type="ORF">QBC40DRAFT_249529</name>
</gene>
<proteinExistence type="predicted"/>
<dbReference type="AlphaFoldDB" id="A0AAN6XRD0"/>
<dbReference type="Proteomes" id="UP001303160">
    <property type="component" value="Unassembled WGS sequence"/>
</dbReference>
<name>A0AAN6XRD0_9PEZI</name>
<accession>A0AAN6XRD0</accession>
<evidence type="ECO:0000313" key="2">
    <source>
        <dbReference type="Proteomes" id="UP001303160"/>
    </source>
</evidence>
<organism evidence="1 2">
    <name type="scientific">Triangularia verruculosa</name>
    <dbReference type="NCBI Taxonomy" id="2587418"/>
    <lineage>
        <taxon>Eukaryota</taxon>
        <taxon>Fungi</taxon>
        <taxon>Dikarya</taxon>
        <taxon>Ascomycota</taxon>
        <taxon>Pezizomycotina</taxon>
        <taxon>Sordariomycetes</taxon>
        <taxon>Sordariomycetidae</taxon>
        <taxon>Sordariales</taxon>
        <taxon>Podosporaceae</taxon>
        <taxon>Triangularia</taxon>
    </lineage>
</organism>
<comment type="caution">
    <text evidence="1">The sequence shown here is derived from an EMBL/GenBank/DDBJ whole genome shotgun (WGS) entry which is preliminary data.</text>
</comment>
<sequence>MPADNSAPPYTTEEKRWLRVHFDGEFKFLQMYGLSIYDEEDREEGRRIVRAMMAYDE</sequence>
<dbReference type="EMBL" id="MU863878">
    <property type="protein sequence ID" value="KAK4205138.1"/>
    <property type="molecule type" value="Genomic_DNA"/>
</dbReference>
<reference evidence="1" key="1">
    <citation type="journal article" date="2023" name="Mol. Phylogenet. Evol.">
        <title>Genome-scale phylogeny and comparative genomics of the fungal order Sordariales.</title>
        <authorList>
            <person name="Hensen N."/>
            <person name="Bonometti L."/>
            <person name="Westerberg I."/>
            <person name="Brannstrom I.O."/>
            <person name="Guillou S."/>
            <person name="Cros-Aarteil S."/>
            <person name="Calhoun S."/>
            <person name="Haridas S."/>
            <person name="Kuo A."/>
            <person name="Mondo S."/>
            <person name="Pangilinan J."/>
            <person name="Riley R."/>
            <person name="LaButti K."/>
            <person name="Andreopoulos B."/>
            <person name="Lipzen A."/>
            <person name="Chen C."/>
            <person name="Yan M."/>
            <person name="Daum C."/>
            <person name="Ng V."/>
            <person name="Clum A."/>
            <person name="Steindorff A."/>
            <person name="Ohm R.A."/>
            <person name="Martin F."/>
            <person name="Silar P."/>
            <person name="Natvig D.O."/>
            <person name="Lalanne C."/>
            <person name="Gautier V."/>
            <person name="Ament-Velasquez S.L."/>
            <person name="Kruys A."/>
            <person name="Hutchinson M.I."/>
            <person name="Powell A.J."/>
            <person name="Barry K."/>
            <person name="Miller A.N."/>
            <person name="Grigoriev I.V."/>
            <person name="Debuchy R."/>
            <person name="Gladieux P."/>
            <person name="Hiltunen Thoren M."/>
            <person name="Johannesson H."/>
        </authorList>
    </citation>
    <scope>NUCLEOTIDE SEQUENCE</scope>
    <source>
        <strain evidence="1">CBS 315.58</strain>
    </source>
</reference>
<protein>
    <submittedName>
        <fullName evidence="1">Uncharacterized protein</fullName>
    </submittedName>
</protein>
<evidence type="ECO:0000313" key="1">
    <source>
        <dbReference type="EMBL" id="KAK4205138.1"/>
    </source>
</evidence>
<keyword evidence="2" id="KW-1185">Reference proteome</keyword>